<gene>
    <name evidence="2" type="ORF">K6K41_20525</name>
</gene>
<evidence type="ECO:0000313" key="3">
    <source>
        <dbReference type="Proteomes" id="UP000825701"/>
    </source>
</evidence>
<protein>
    <submittedName>
        <fullName evidence="2">Uncharacterized protein</fullName>
    </submittedName>
</protein>
<evidence type="ECO:0000313" key="2">
    <source>
        <dbReference type="EMBL" id="QZN99188.1"/>
    </source>
</evidence>
<dbReference type="AlphaFoldDB" id="A0A9E6R739"/>
<reference evidence="2" key="1">
    <citation type="submission" date="2021-08" db="EMBL/GenBank/DDBJ databases">
        <authorList>
            <person name="Zhang H."/>
            <person name="Xu M."/>
            <person name="Yu Z."/>
            <person name="Yang L."/>
            <person name="Cai Y."/>
        </authorList>
    </citation>
    <scope>NUCLEOTIDE SEQUENCE</scope>
    <source>
        <strain evidence="2">CHL1</strain>
    </source>
</reference>
<keyword evidence="3" id="KW-1185">Reference proteome</keyword>
<organism evidence="2 3">
    <name type="scientific">Chenggangzhangella methanolivorans</name>
    <dbReference type="NCBI Taxonomy" id="1437009"/>
    <lineage>
        <taxon>Bacteria</taxon>
        <taxon>Pseudomonadati</taxon>
        <taxon>Pseudomonadota</taxon>
        <taxon>Alphaproteobacteria</taxon>
        <taxon>Hyphomicrobiales</taxon>
        <taxon>Methylopilaceae</taxon>
        <taxon>Chenggangzhangella</taxon>
    </lineage>
</organism>
<keyword evidence="1" id="KW-0732">Signal</keyword>
<accession>A0A9E6R739</accession>
<sequence>MRVWRRLLAGGALLALSAPAAAQDCPPIEATLAAVISETLAQRADVTARLSCHFPIGSRSTRPP</sequence>
<dbReference type="EMBL" id="CP081869">
    <property type="protein sequence ID" value="QZN99188.1"/>
    <property type="molecule type" value="Genomic_DNA"/>
</dbReference>
<name>A0A9E6R739_9HYPH</name>
<feature type="chain" id="PRO_5038451238" evidence="1">
    <location>
        <begin position="23"/>
        <end position="64"/>
    </location>
</feature>
<feature type="signal peptide" evidence="1">
    <location>
        <begin position="1"/>
        <end position="22"/>
    </location>
</feature>
<evidence type="ECO:0000256" key="1">
    <source>
        <dbReference type="SAM" id="SignalP"/>
    </source>
</evidence>
<dbReference type="RefSeq" id="WP_261402229.1">
    <property type="nucleotide sequence ID" value="NZ_CP081869.1"/>
</dbReference>
<dbReference type="Proteomes" id="UP000825701">
    <property type="component" value="Chromosome"/>
</dbReference>
<proteinExistence type="predicted"/>
<dbReference type="KEGG" id="cmet:K6K41_20525"/>